<dbReference type="Proteomes" id="UP001163846">
    <property type="component" value="Unassembled WGS sequence"/>
</dbReference>
<accession>A0AA38U245</accession>
<keyword evidence="3" id="KW-1185">Reference proteome</keyword>
<evidence type="ECO:0000313" key="3">
    <source>
        <dbReference type="Proteomes" id="UP001163846"/>
    </source>
</evidence>
<proteinExistence type="predicted"/>
<dbReference type="AlphaFoldDB" id="A0AA38U245"/>
<evidence type="ECO:0000313" key="2">
    <source>
        <dbReference type="EMBL" id="KAJ3830997.1"/>
    </source>
</evidence>
<gene>
    <name evidence="2" type="ORF">F5878DRAFT_549994</name>
    <name evidence="1" type="ORF">F5878DRAFT_550122</name>
</gene>
<comment type="caution">
    <text evidence="2">The sequence shown here is derived from an EMBL/GenBank/DDBJ whole genome shotgun (WGS) entry which is preliminary data.</text>
</comment>
<dbReference type="EMBL" id="MU807941">
    <property type="protein sequence ID" value="KAJ3830997.1"/>
    <property type="molecule type" value="Genomic_DNA"/>
</dbReference>
<evidence type="ECO:0000313" key="1">
    <source>
        <dbReference type="EMBL" id="KAJ3830882.1"/>
    </source>
</evidence>
<protein>
    <submittedName>
        <fullName evidence="2">Uncharacterized protein</fullName>
    </submittedName>
</protein>
<reference evidence="2" key="1">
    <citation type="submission" date="2022-08" db="EMBL/GenBank/DDBJ databases">
        <authorList>
            <consortium name="DOE Joint Genome Institute"/>
            <person name="Min B."/>
            <person name="Riley R."/>
            <person name="Sierra-Patev S."/>
            <person name="Naranjo-Ortiz M."/>
            <person name="Looney B."/>
            <person name="Konkel Z."/>
            <person name="Slot J.C."/>
            <person name="Sakamoto Y."/>
            <person name="Steenwyk J.L."/>
            <person name="Rokas A."/>
            <person name="Carro J."/>
            <person name="Camarero S."/>
            <person name="Ferreira P."/>
            <person name="Molpeceres G."/>
            <person name="Ruiz-Duenas F.J."/>
            <person name="Serrano A."/>
            <person name="Henrissat B."/>
            <person name="Drula E."/>
            <person name="Hughes K.W."/>
            <person name="Mata J.L."/>
            <person name="Ishikawa N.K."/>
            <person name="Vargas-Isla R."/>
            <person name="Ushijima S."/>
            <person name="Smith C.A."/>
            <person name="Ahrendt S."/>
            <person name="Andreopoulos W."/>
            <person name="He G."/>
            <person name="Labutti K."/>
            <person name="Lipzen A."/>
            <person name="Ng V."/>
            <person name="Sandor L."/>
            <person name="Barry K."/>
            <person name="Martinez A.T."/>
            <person name="Xiao Y."/>
            <person name="Gibbons J.G."/>
            <person name="Terashima K."/>
            <person name="Hibbett D.S."/>
            <person name="Grigoriev I.V."/>
        </authorList>
    </citation>
    <scope>NUCLEOTIDE SEQUENCE</scope>
    <source>
        <strain evidence="2">TFB9207</strain>
    </source>
</reference>
<sequence length="144" mass="16688">MLLEHVVVLLRDVDTRWSSTFLMVNCFLELYPAIECFIHSDPKLSSTTQLFTSTELEVLNDIREYLYTFHSIQELASAEKTPTLLIVLPLYEGLLEILELMRDRLPNLSQVIDVLLDQLREYINKARTTCIYALAMGKSFLIML</sequence>
<dbReference type="EMBL" id="MU808086">
    <property type="protein sequence ID" value="KAJ3830882.1"/>
    <property type="molecule type" value="Genomic_DNA"/>
</dbReference>
<dbReference type="InterPro" id="IPR012337">
    <property type="entry name" value="RNaseH-like_sf"/>
</dbReference>
<name>A0AA38U245_9AGAR</name>
<organism evidence="2 3">
    <name type="scientific">Lentinula raphanica</name>
    <dbReference type="NCBI Taxonomy" id="153919"/>
    <lineage>
        <taxon>Eukaryota</taxon>
        <taxon>Fungi</taxon>
        <taxon>Dikarya</taxon>
        <taxon>Basidiomycota</taxon>
        <taxon>Agaricomycotina</taxon>
        <taxon>Agaricomycetes</taxon>
        <taxon>Agaricomycetidae</taxon>
        <taxon>Agaricales</taxon>
        <taxon>Marasmiineae</taxon>
        <taxon>Omphalotaceae</taxon>
        <taxon>Lentinula</taxon>
    </lineage>
</organism>
<dbReference type="SUPFAM" id="SSF53098">
    <property type="entry name" value="Ribonuclease H-like"/>
    <property type="match status" value="1"/>
</dbReference>